<dbReference type="AlphaFoldDB" id="A0A161PWJ4"/>
<evidence type="ECO:0000256" key="1">
    <source>
        <dbReference type="SAM" id="Phobius"/>
    </source>
</evidence>
<sequence>MKFEDLDVKLIAIVFIISFFLLIAGQQVYKKYGIDKPLLEEIKQKNYIKNVEIEKFNDQVNIKIELNKVESFKESYEDLNKTIQKYLKNKPYRITIINKRGELSNIYEEKIRFIIYEAQKTGEYVKMKDSIDQLSTKKNFHVKIEFDEYMNLYLTMEKNNEVFYQVLFDK</sequence>
<evidence type="ECO:0000313" key="2">
    <source>
        <dbReference type="EMBL" id="KYO65750.1"/>
    </source>
</evidence>
<feature type="transmembrane region" description="Helical" evidence="1">
    <location>
        <begin position="6"/>
        <end position="24"/>
    </location>
</feature>
<dbReference type="STRING" id="520767.ATZ99_13880"/>
<keyword evidence="1" id="KW-0812">Transmembrane</keyword>
<organism evidence="2 3">
    <name type="scientific">Thermovenabulum gondwanense</name>
    <dbReference type="NCBI Taxonomy" id="520767"/>
    <lineage>
        <taxon>Bacteria</taxon>
        <taxon>Bacillati</taxon>
        <taxon>Bacillota</taxon>
        <taxon>Clostridia</taxon>
        <taxon>Thermosediminibacterales</taxon>
        <taxon>Thermosediminibacteraceae</taxon>
        <taxon>Thermovenabulum</taxon>
    </lineage>
</organism>
<proteinExistence type="predicted"/>
<name>A0A161PWJ4_9FIRM</name>
<keyword evidence="1" id="KW-0472">Membrane</keyword>
<dbReference type="OrthoDB" id="1722928at2"/>
<dbReference type="RefSeq" id="WP_068748511.1">
    <property type="nucleotide sequence ID" value="NZ_LOHZ01000032.1"/>
</dbReference>
<dbReference type="EMBL" id="LOHZ01000032">
    <property type="protein sequence ID" value="KYO65750.1"/>
    <property type="molecule type" value="Genomic_DNA"/>
</dbReference>
<protein>
    <submittedName>
        <fullName evidence="2">Uncharacterized protein</fullName>
    </submittedName>
</protein>
<comment type="caution">
    <text evidence="2">The sequence shown here is derived from an EMBL/GenBank/DDBJ whole genome shotgun (WGS) entry which is preliminary data.</text>
</comment>
<keyword evidence="1" id="KW-1133">Transmembrane helix</keyword>
<evidence type="ECO:0000313" key="3">
    <source>
        <dbReference type="Proteomes" id="UP000075737"/>
    </source>
</evidence>
<gene>
    <name evidence="2" type="ORF">ATZ99_13880</name>
</gene>
<reference evidence="2 3" key="1">
    <citation type="submission" date="2015-12" db="EMBL/GenBank/DDBJ databases">
        <title>Draft genome of Thermovenabulum gondwanense isolated from a red thermophilic microbial mat colonisisng an outflow channel of a bore well.</title>
        <authorList>
            <person name="Patel B.K."/>
        </authorList>
    </citation>
    <scope>NUCLEOTIDE SEQUENCE [LARGE SCALE GENOMIC DNA]</scope>
    <source>
        <strain evidence="2 3">R270</strain>
    </source>
</reference>
<dbReference type="Proteomes" id="UP000075737">
    <property type="component" value="Unassembled WGS sequence"/>
</dbReference>
<keyword evidence="3" id="KW-1185">Reference proteome</keyword>
<accession>A0A161PWJ4</accession>